<protein>
    <recommendedName>
        <fullName evidence="4">Prepilin-type N-terminal cleavage/methylation domain-containing protein</fullName>
    </recommendedName>
</protein>
<accession>A0A2M6WTH5</accession>
<comment type="caution">
    <text evidence="2">The sequence shown here is derived from an EMBL/GenBank/DDBJ whole genome shotgun (WGS) entry which is preliminary data.</text>
</comment>
<dbReference type="InterPro" id="IPR012902">
    <property type="entry name" value="N_methyl_site"/>
</dbReference>
<feature type="transmembrane region" description="Helical" evidence="1">
    <location>
        <begin position="20"/>
        <end position="39"/>
    </location>
</feature>
<keyword evidence="1" id="KW-0472">Membrane</keyword>
<proteinExistence type="predicted"/>
<dbReference type="EMBL" id="PFAM01000013">
    <property type="protein sequence ID" value="PIT96080.1"/>
    <property type="molecule type" value="Genomic_DNA"/>
</dbReference>
<dbReference type="AlphaFoldDB" id="A0A2M6WTH5"/>
<gene>
    <name evidence="2" type="ORF">COT94_02345</name>
</gene>
<dbReference type="Proteomes" id="UP000228533">
    <property type="component" value="Unassembled WGS sequence"/>
</dbReference>
<evidence type="ECO:0000256" key="1">
    <source>
        <dbReference type="SAM" id="Phobius"/>
    </source>
</evidence>
<evidence type="ECO:0000313" key="2">
    <source>
        <dbReference type="EMBL" id="PIT96080.1"/>
    </source>
</evidence>
<reference evidence="3" key="1">
    <citation type="submission" date="2017-09" db="EMBL/GenBank/DDBJ databases">
        <title>Depth-based differentiation of microbial function through sediment-hosted aquifers and enrichment of novel symbionts in the deep terrestrial subsurface.</title>
        <authorList>
            <person name="Probst A.J."/>
            <person name="Ladd B."/>
            <person name="Jarett J.K."/>
            <person name="Geller-Mcgrath D.E."/>
            <person name="Sieber C.M.K."/>
            <person name="Emerson J.B."/>
            <person name="Anantharaman K."/>
            <person name="Thomas B.C."/>
            <person name="Malmstrom R."/>
            <person name="Stieglmeier M."/>
            <person name="Klingl A."/>
            <person name="Woyke T."/>
            <person name="Ryan C.M."/>
            <person name="Banfield J.F."/>
        </authorList>
    </citation>
    <scope>NUCLEOTIDE SEQUENCE [LARGE SCALE GENOMIC DNA]</scope>
</reference>
<dbReference type="Pfam" id="PF07963">
    <property type="entry name" value="N_methyl"/>
    <property type="match status" value="1"/>
</dbReference>
<evidence type="ECO:0000313" key="3">
    <source>
        <dbReference type="Proteomes" id="UP000228533"/>
    </source>
</evidence>
<evidence type="ECO:0008006" key="4">
    <source>
        <dbReference type="Google" id="ProtNLM"/>
    </source>
</evidence>
<sequence>MISRKVDNKQNKNGFTLVEILLYVACASLLLLALSFLWIELLAARGRQQAIIEVNEQGTALVRMINQEIRSAQNINLPAIGTSGVILSLTSDDLFINPLVFDASSTTIRLSEAGGAAMALTNSKVLADSLIFYNQSKLNTPGLISFSFHLRYDDASGRREYQFDKTFQGTAALRQP</sequence>
<keyword evidence="1" id="KW-0812">Transmembrane</keyword>
<organism evidence="2 3">
    <name type="scientific">Candidatus Falkowbacteria bacterium CG10_big_fil_rev_8_21_14_0_10_37_14</name>
    <dbReference type="NCBI Taxonomy" id="1974561"/>
    <lineage>
        <taxon>Bacteria</taxon>
        <taxon>Candidatus Falkowiibacteriota</taxon>
    </lineage>
</organism>
<keyword evidence="1" id="KW-1133">Transmembrane helix</keyword>
<name>A0A2M6WTH5_9BACT</name>